<reference evidence="1" key="1">
    <citation type="submission" date="2018-06" db="EMBL/GenBank/DDBJ databases">
        <authorList>
            <person name="Zhirakovskaya E."/>
        </authorList>
    </citation>
    <scope>NUCLEOTIDE SEQUENCE</scope>
</reference>
<gene>
    <name evidence="1" type="ORF">MNBD_CHLOROFLEXI01-4340</name>
</gene>
<dbReference type="EMBL" id="UOEU01001025">
    <property type="protein sequence ID" value="VAW43105.1"/>
    <property type="molecule type" value="Genomic_DNA"/>
</dbReference>
<accession>A0A3B0VHT9</accession>
<proteinExistence type="predicted"/>
<name>A0A3B0VHT9_9ZZZZ</name>
<protein>
    <submittedName>
        <fullName evidence="1">Uncharacterized protein</fullName>
    </submittedName>
</protein>
<organism evidence="1">
    <name type="scientific">hydrothermal vent metagenome</name>
    <dbReference type="NCBI Taxonomy" id="652676"/>
    <lineage>
        <taxon>unclassified sequences</taxon>
        <taxon>metagenomes</taxon>
        <taxon>ecological metagenomes</taxon>
    </lineage>
</organism>
<dbReference type="AlphaFoldDB" id="A0A3B0VHT9"/>
<sequence>MSEKFTVFIGHPARSFSYGLENGGLLRLLAPAGLCLLAPSVHGGVGLNEIDELTMQR</sequence>
<evidence type="ECO:0000313" key="1">
    <source>
        <dbReference type="EMBL" id="VAW43105.1"/>
    </source>
</evidence>